<evidence type="ECO:0000313" key="3">
    <source>
        <dbReference type="EMBL" id="GGW72042.1"/>
    </source>
</evidence>
<proteinExistence type="inferred from homology"/>
<gene>
    <name evidence="3" type="ORF">GCM10008111_30280</name>
</gene>
<dbReference type="RefSeq" id="WP_189484082.1">
    <property type="nucleotide sequence ID" value="NZ_BMYR01000015.1"/>
</dbReference>
<protein>
    <recommendedName>
        <fullName evidence="2">Barstar (barnase inhibitor) domain-containing protein</fullName>
    </recommendedName>
</protein>
<name>A0ABQ2WSU8_9ALTE</name>
<comment type="similarity">
    <text evidence="1">Belongs to the barstar family.</text>
</comment>
<reference evidence="4" key="1">
    <citation type="journal article" date="2019" name="Int. J. Syst. Evol. Microbiol.">
        <title>The Global Catalogue of Microorganisms (GCM) 10K type strain sequencing project: providing services to taxonomists for standard genome sequencing and annotation.</title>
        <authorList>
            <consortium name="The Broad Institute Genomics Platform"/>
            <consortium name="The Broad Institute Genome Sequencing Center for Infectious Disease"/>
            <person name="Wu L."/>
            <person name="Ma J."/>
        </authorList>
    </citation>
    <scope>NUCLEOTIDE SEQUENCE [LARGE SCALE GENOMIC DNA]</scope>
    <source>
        <strain evidence="4">KCTC 23723</strain>
    </source>
</reference>
<evidence type="ECO:0000256" key="1">
    <source>
        <dbReference type="ARBA" id="ARBA00006845"/>
    </source>
</evidence>
<dbReference type="EMBL" id="BMYR01000015">
    <property type="protein sequence ID" value="GGW72042.1"/>
    <property type="molecule type" value="Genomic_DNA"/>
</dbReference>
<dbReference type="SUPFAM" id="SSF52038">
    <property type="entry name" value="Barstar-related"/>
    <property type="match status" value="1"/>
</dbReference>
<dbReference type="Proteomes" id="UP000634667">
    <property type="component" value="Unassembled WGS sequence"/>
</dbReference>
<feature type="domain" description="Barstar (barnase inhibitor)" evidence="2">
    <location>
        <begin position="24"/>
        <end position="111"/>
    </location>
</feature>
<evidence type="ECO:0000259" key="2">
    <source>
        <dbReference type="Pfam" id="PF01337"/>
    </source>
</evidence>
<evidence type="ECO:0000313" key="4">
    <source>
        <dbReference type="Proteomes" id="UP000634667"/>
    </source>
</evidence>
<accession>A0ABQ2WSU8</accession>
<sequence>MNLPNINSHISLLHAVAPANTIGLTANNIVNRETILNSLQHSFRFPDYFGGNFDAAYDLLLDEVDTLKNSTVWRFAIDGKANVDEQALVYWQQLMRDTQDYASTKGIALDIELYIEPC</sequence>
<keyword evidence="4" id="KW-1185">Reference proteome</keyword>
<dbReference type="InterPro" id="IPR000468">
    <property type="entry name" value="Barstar"/>
</dbReference>
<dbReference type="InterPro" id="IPR035905">
    <property type="entry name" value="Barstar-like_sf"/>
</dbReference>
<dbReference type="Gene3D" id="3.30.370.10">
    <property type="entry name" value="Barstar-like"/>
    <property type="match status" value="1"/>
</dbReference>
<dbReference type="Pfam" id="PF01337">
    <property type="entry name" value="Barstar"/>
    <property type="match status" value="1"/>
</dbReference>
<comment type="caution">
    <text evidence="3">The sequence shown here is derived from an EMBL/GenBank/DDBJ whole genome shotgun (WGS) entry which is preliminary data.</text>
</comment>
<organism evidence="3 4">
    <name type="scientific">Alishewanella tabrizica</name>
    <dbReference type="NCBI Taxonomy" id="671278"/>
    <lineage>
        <taxon>Bacteria</taxon>
        <taxon>Pseudomonadati</taxon>
        <taxon>Pseudomonadota</taxon>
        <taxon>Gammaproteobacteria</taxon>
        <taxon>Alteromonadales</taxon>
        <taxon>Alteromonadaceae</taxon>
        <taxon>Alishewanella</taxon>
    </lineage>
</organism>